<dbReference type="GO" id="GO:0032259">
    <property type="term" value="P:methylation"/>
    <property type="evidence" value="ECO:0007669"/>
    <property type="project" value="UniProtKB-KW"/>
</dbReference>
<dbReference type="EnsemblPlants" id="KEH21881">
    <property type="protein sequence ID" value="KEH21881"/>
    <property type="gene ID" value="MTR_7g023150"/>
</dbReference>
<reference evidence="2 4" key="2">
    <citation type="journal article" date="2014" name="BMC Genomics">
        <title>An improved genome release (version Mt4.0) for the model legume Medicago truncatula.</title>
        <authorList>
            <person name="Tang H."/>
            <person name="Krishnakumar V."/>
            <person name="Bidwell S."/>
            <person name="Rosen B."/>
            <person name="Chan A."/>
            <person name="Zhou S."/>
            <person name="Gentzbittel L."/>
            <person name="Childs K.L."/>
            <person name="Yandell M."/>
            <person name="Gundlach H."/>
            <person name="Mayer K.F."/>
            <person name="Schwartz D.C."/>
            <person name="Town C.D."/>
        </authorList>
    </citation>
    <scope>GENOME REANNOTATION</scope>
    <source>
        <strain evidence="2">A17</strain>
        <strain evidence="3 4">cv. Jemalong A17</strain>
    </source>
</reference>
<reference evidence="2 4" key="1">
    <citation type="journal article" date="2011" name="Nature">
        <title>The Medicago genome provides insight into the evolution of rhizobial symbioses.</title>
        <authorList>
            <person name="Young N.D."/>
            <person name="Debelle F."/>
            <person name="Oldroyd G.E."/>
            <person name="Geurts R."/>
            <person name="Cannon S.B."/>
            <person name="Udvardi M.K."/>
            <person name="Benedito V.A."/>
            <person name="Mayer K.F."/>
            <person name="Gouzy J."/>
            <person name="Schoof H."/>
            <person name="Van de Peer Y."/>
            <person name="Proost S."/>
            <person name="Cook D.R."/>
            <person name="Meyers B.C."/>
            <person name="Spannagl M."/>
            <person name="Cheung F."/>
            <person name="De Mita S."/>
            <person name="Krishnakumar V."/>
            <person name="Gundlach H."/>
            <person name="Zhou S."/>
            <person name="Mudge J."/>
            <person name="Bharti A.K."/>
            <person name="Murray J.D."/>
            <person name="Naoumkina M.A."/>
            <person name="Rosen B."/>
            <person name="Silverstein K.A."/>
            <person name="Tang H."/>
            <person name="Rombauts S."/>
            <person name="Zhao P.X."/>
            <person name="Zhou P."/>
            <person name="Barbe V."/>
            <person name="Bardou P."/>
            <person name="Bechner M."/>
            <person name="Bellec A."/>
            <person name="Berger A."/>
            <person name="Berges H."/>
            <person name="Bidwell S."/>
            <person name="Bisseling T."/>
            <person name="Choisne N."/>
            <person name="Couloux A."/>
            <person name="Denny R."/>
            <person name="Deshpande S."/>
            <person name="Dai X."/>
            <person name="Doyle J.J."/>
            <person name="Dudez A.M."/>
            <person name="Farmer A.D."/>
            <person name="Fouteau S."/>
            <person name="Franken C."/>
            <person name="Gibelin C."/>
            <person name="Gish J."/>
            <person name="Goldstein S."/>
            <person name="Gonzalez A.J."/>
            <person name="Green P.J."/>
            <person name="Hallab A."/>
            <person name="Hartog M."/>
            <person name="Hua A."/>
            <person name="Humphray S.J."/>
            <person name="Jeong D.H."/>
            <person name="Jing Y."/>
            <person name="Jocker A."/>
            <person name="Kenton S.M."/>
            <person name="Kim D.J."/>
            <person name="Klee K."/>
            <person name="Lai H."/>
            <person name="Lang C."/>
            <person name="Lin S."/>
            <person name="Macmil S.L."/>
            <person name="Magdelenat G."/>
            <person name="Matthews L."/>
            <person name="McCorrison J."/>
            <person name="Monaghan E.L."/>
            <person name="Mun J.H."/>
            <person name="Najar F.Z."/>
            <person name="Nicholson C."/>
            <person name="Noirot C."/>
            <person name="O'Bleness M."/>
            <person name="Paule C.R."/>
            <person name="Poulain J."/>
            <person name="Prion F."/>
            <person name="Qin B."/>
            <person name="Qu C."/>
            <person name="Retzel E.F."/>
            <person name="Riddle C."/>
            <person name="Sallet E."/>
            <person name="Samain S."/>
            <person name="Samson N."/>
            <person name="Sanders I."/>
            <person name="Saurat O."/>
            <person name="Scarpelli C."/>
            <person name="Schiex T."/>
            <person name="Segurens B."/>
            <person name="Severin A.J."/>
            <person name="Sherrier D.J."/>
            <person name="Shi R."/>
            <person name="Sims S."/>
            <person name="Singer S.R."/>
            <person name="Sinharoy S."/>
            <person name="Sterck L."/>
            <person name="Viollet A."/>
            <person name="Wang B.B."/>
            <person name="Wang K."/>
            <person name="Wang M."/>
            <person name="Wang X."/>
            <person name="Warfsmann J."/>
            <person name="Weissenbach J."/>
            <person name="White D.D."/>
            <person name="White J.D."/>
            <person name="Wiley G.B."/>
            <person name="Wincker P."/>
            <person name="Xing Y."/>
            <person name="Yang L."/>
            <person name="Yao Z."/>
            <person name="Ying F."/>
            <person name="Zhai J."/>
            <person name="Zhou L."/>
            <person name="Zuber A."/>
            <person name="Denarie J."/>
            <person name="Dixon R.A."/>
            <person name="May G.D."/>
            <person name="Schwartz D.C."/>
            <person name="Rogers J."/>
            <person name="Quetier F."/>
            <person name="Town C.D."/>
            <person name="Roe B.A."/>
        </authorList>
    </citation>
    <scope>NUCLEOTIDE SEQUENCE [LARGE SCALE GENOMIC DNA]</scope>
    <source>
        <strain evidence="2">A17</strain>
        <strain evidence="3 4">cv. Jemalong A17</strain>
    </source>
</reference>
<protein>
    <submittedName>
        <fullName evidence="2">S-adenosyl-L-methionine-dependent methyltransferase superfamily protein, putative</fullName>
    </submittedName>
</protein>
<keyword evidence="2" id="KW-0489">Methyltransferase</keyword>
<feature type="region of interest" description="Disordered" evidence="1">
    <location>
        <begin position="26"/>
        <end position="49"/>
    </location>
</feature>
<sequence>MAISVKIVRRHRHCRITGSFNVSLTHSRSSECNNSNDEGTTTSNPYKHDLKETYNPSHLFFDLKYILDTSVFPREHPCLKELREMTEKHPR</sequence>
<dbReference type="EMBL" id="CM001223">
    <property type="protein sequence ID" value="KEH21881.1"/>
    <property type="molecule type" value="Genomic_DNA"/>
</dbReference>
<dbReference type="HOGENOM" id="CLU_2430459_0_0_1"/>
<gene>
    <name evidence="2" type="ordered locus">MTR_7g023150</name>
</gene>
<evidence type="ECO:0000313" key="2">
    <source>
        <dbReference type="EMBL" id="KEH21881.1"/>
    </source>
</evidence>
<feature type="compositionally biased region" description="Polar residues" evidence="1">
    <location>
        <begin position="26"/>
        <end position="45"/>
    </location>
</feature>
<evidence type="ECO:0000313" key="3">
    <source>
        <dbReference type="EnsemblPlants" id="KEH21881"/>
    </source>
</evidence>
<dbReference type="Proteomes" id="UP000002051">
    <property type="component" value="Unassembled WGS sequence"/>
</dbReference>
<keyword evidence="2" id="KW-0808">Transferase</keyword>
<dbReference type="AlphaFoldDB" id="A0A072TXK3"/>
<name>A0A072TXK3_MEDTR</name>
<accession>A0A072TXK3</accession>
<evidence type="ECO:0000313" key="4">
    <source>
        <dbReference type="Proteomes" id="UP000002051"/>
    </source>
</evidence>
<proteinExistence type="predicted"/>
<evidence type="ECO:0000256" key="1">
    <source>
        <dbReference type="SAM" id="MobiDB-lite"/>
    </source>
</evidence>
<keyword evidence="4" id="KW-1185">Reference proteome</keyword>
<reference evidence="3" key="3">
    <citation type="submission" date="2015-04" db="UniProtKB">
        <authorList>
            <consortium name="EnsemblPlants"/>
        </authorList>
    </citation>
    <scope>IDENTIFICATION</scope>
    <source>
        <strain evidence="3">cv. Jemalong A17</strain>
    </source>
</reference>
<organism evidence="2 4">
    <name type="scientific">Medicago truncatula</name>
    <name type="common">Barrel medic</name>
    <name type="synonym">Medicago tribuloides</name>
    <dbReference type="NCBI Taxonomy" id="3880"/>
    <lineage>
        <taxon>Eukaryota</taxon>
        <taxon>Viridiplantae</taxon>
        <taxon>Streptophyta</taxon>
        <taxon>Embryophyta</taxon>
        <taxon>Tracheophyta</taxon>
        <taxon>Spermatophyta</taxon>
        <taxon>Magnoliopsida</taxon>
        <taxon>eudicotyledons</taxon>
        <taxon>Gunneridae</taxon>
        <taxon>Pentapetalae</taxon>
        <taxon>rosids</taxon>
        <taxon>fabids</taxon>
        <taxon>Fabales</taxon>
        <taxon>Fabaceae</taxon>
        <taxon>Papilionoideae</taxon>
        <taxon>50 kb inversion clade</taxon>
        <taxon>NPAAA clade</taxon>
        <taxon>Hologalegina</taxon>
        <taxon>IRL clade</taxon>
        <taxon>Trifolieae</taxon>
        <taxon>Medicago</taxon>
    </lineage>
</organism>
<dbReference type="GO" id="GO:0008168">
    <property type="term" value="F:methyltransferase activity"/>
    <property type="evidence" value="ECO:0007669"/>
    <property type="project" value="UniProtKB-KW"/>
</dbReference>